<feature type="domain" description="MHC class I-like antigen recognition-like" evidence="2">
    <location>
        <begin position="7"/>
        <end position="74"/>
    </location>
</feature>
<sequence>VDDAPMYYCDSKTKRTELKQDWMNKVTADDPQYWETETQICVGKQQTFKANIGIVKQRFNQTGGLFVLNFLLKCFGFFTLVCCKCVD</sequence>
<dbReference type="InterPro" id="IPR011161">
    <property type="entry name" value="MHC_I-like_Ag-recog"/>
</dbReference>
<keyword evidence="1" id="KW-0325">Glycoprotein</keyword>
<dbReference type="GO" id="GO:0005615">
    <property type="term" value="C:extracellular space"/>
    <property type="evidence" value="ECO:0007669"/>
    <property type="project" value="TreeGrafter"/>
</dbReference>
<dbReference type="OMA" id="FTLVCCK"/>
<dbReference type="InterPro" id="IPR011162">
    <property type="entry name" value="MHC_I/II-like_Ag-recog"/>
</dbReference>
<dbReference type="InterPro" id="IPR037055">
    <property type="entry name" value="MHC_I-like_Ag-recog_sf"/>
</dbReference>
<keyword evidence="4" id="KW-1185">Reference proteome</keyword>
<evidence type="ECO:0000256" key="1">
    <source>
        <dbReference type="ARBA" id="ARBA00023180"/>
    </source>
</evidence>
<dbReference type="Ensembl" id="ENSSDUT00000014120.1">
    <property type="protein sequence ID" value="ENSSDUP00000013858.1"/>
    <property type="gene ID" value="ENSSDUG00000010087.1"/>
</dbReference>
<dbReference type="PANTHER" id="PTHR16675:SF237">
    <property type="entry name" value="MHC CLASS I ANTIGEN TRANSCRIPT VARIANT 1-RELATED"/>
    <property type="match status" value="1"/>
</dbReference>
<dbReference type="GO" id="GO:0009897">
    <property type="term" value="C:external side of plasma membrane"/>
    <property type="evidence" value="ECO:0007669"/>
    <property type="project" value="TreeGrafter"/>
</dbReference>
<dbReference type="Gene3D" id="3.30.500.10">
    <property type="entry name" value="MHC class I-like antigen recognition-like"/>
    <property type="match status" value="1"/>
</dbReference>
<dbReference type="AlphaFoldDB" id="A0A3B4U6N5"/>
<evidence type="ECO:0000313" key="4">
    <source>
        <dbReference type="Proteomes" id="UP000261420"/>
    </source>
</evidence>
<accession>A0A3B4U6N5</accession>
<organism evidence="3 4">
    <name type="scientific">Seriola dumerili</name>
    <name type="common">Greater amberjack</name>
    <name type="synonym">Caranx dumerili</name>
    <dbReference type="NCBI Taxonomy" id="41447"/>
    <lineage>
        <taxon>Eukaryota</taxon>
        <taxon>Metazoa</taxon>
        <taxon>Chordata</taxon>
        <taxon>Craniata</taxon>
        <taxon>Vertebrata</taxon>
        <taxon>Euteleostomi</taxon>
        <taxon>Actinopterygii</taxon>
        <taxon>Neopterygii</taxon>
        <taxon>Teleostei</taxon>
        <taxon>Neoteleostei</taxon>
        <taxon>Acanthomorphata</taxon>
        <taxon>Carangaria</taxon>
        <taxon>Carangiformes</taxon>
        <taxon>Carangidae</taxon>
        <taxon>Seriola</taxon>
    </lineage>
</organism>
<dbReference type="SUPFAM" id="SSF54452">
    <property type="entry name" value="MHC antigen-recognition domain"/>
    <property type="match status" value="1"/>
</dbReference>
<dbReference type="PANTHER" id="PTHR16675">
    <property type="entry name" value="MHC CLASS I-RELATED"/>
    <property type="match status" value="1"/>
</dbReference>
<evidence type="ECO:0000259" key="2">
    <source>
        <dbReference type="Pfam" id="PF00129"/>
    </source>
</evidence>
<dbReference type="InterPro" id="IPR050208">
    <property type="entry name" value="MHC_class-I_related"/>
</dbReference>
<dbReference type="STRING" id="41447.ENSSDUP00000013858"/>
<dbReference type="GO" id="GO:0006955">
    <property type="term" value="P:immune response"/>
    <property type="evidence" value="ECO:0007669"/>
    <property type="project" value="TreeGrafter"/>
</dbReference>
<dbReference type="Pfam" id="PF00129">
    <property type="entry name" value="MHC_I"/>
    <property type="match status" value="1"/>
</dbReference>
<dbReference type="Proteomes" id="UP000261420">
    <property type="component" value="Unplaced"/>
</dbReference>
<dbReference type="GeneTree" id="ENSGT00940000175658"/>
<reference evidence="3" key="1">
    <citation type="submission" date="2025-08" db="UniProtKB">
        <authorList>
            <consortium name="Ensembl"/>
        </authorList>
    </citation>
    <scope>IDENTIFICATION</scope>
</reference>
<protein>
    <recommendedName>
        <fullName evidence="2">MHC class I-like antigen recognition-like domain-containing protein</fullName>
    </recommendedName>
</protein>
<proteinExistence type="predicted"/>
<name>A0A3B4U6N5_SERDU</name>
<reference evidence="3" key="2">
    <citation type="submission" date="2025-09" db="UniProtKB">
        <authorList>
            <consortium name="Ensembl"/>
        </authorList>
    </citation>
    <scope>IDENTIFICATION</scope>
</reference>
<evidence type="ECO:0000313" key="3">
    <source>
        <dbReference type="Ensembl" id="ENSSDUP00000013858.1"/>
    </source>
</evidence>